<accession>A0A507FP52</accession>
<name>A0A507FP52_9FUNG</name>
<sequence>MSSTTSPLNSTHATTNSTSPLHAYSTISHFLAPGAFNAVMLFLAIITAGILLAILTVFALLPTQHSDHLEPNLKSSKFIPSTRDSVTTLDGTFSPSSLLSIRHVPDTRSSQVIVTPSFVQNDPEEDACTKEANTESRPTATTTTTSENNSFVKTTHPKHDSQSQFLPDTTKSSGKTSPTSESPILIAKRKLKKTTSQNLLRNSSQTDLYATMDASFAQPAHNASPKSSLEHMEAWSKTRFGSPAANKAVAEQVEQFGELDKWSTEQLAMWFGNEFGPEIGKALLLKEISGKDLRIMTRDDLRMKLGLTGRDIVKVEVGVAGLLRRGK</sequence>
<dbReference type="SUPFAM" id="SSF47769">
    <property type="entry name" value="SAM/Pointed domain"/>
    <property type="match status" value="1"/>
</dbReference>
<dbReference type="Proteomes" id="UP000320333">
    <property type="component" value="Unassembled WGS sequence"/>
</dbReference>
<evidence type="ECO:0000313" key="3">
    <source>
        <dbReference type="EMBL" id="TPX78052.1"/>
    </source>
</evidence>
<reference evidence="3 4" key="1">
    <citation type="journal article" date="2019" name="Sci. Rep.">
        <title>Comparative genomics of chytrid fungi reveal insights into the obligate biotrophic and pathogenic lifestyle of Synchytrium endobioticum.</title>
        <authorList>
            <person name="van de Vossenberg B.T.L.H."/>
            <person name="Warris S."/>
            <person name="Nguyen H.D.T."/>
            <person name="van Gent-Pelzer M.P.E."/>
            <person name="Joly D.L."/>
            <person name="van de Geest H.C."/>
            <person name="Bonants P.J.M."/>
            <person name="Smith D.S."/>
            <person name="Levesque C.A."/>
            <person name="van der Lee T.A.J."/>
        </authorList>
    </citation>
    <scope>NUCLEOTIDE SEQUENCE [LARGE SCALE GENOMIC DNA]</scope>
    <source>
        <strain evidence="3 4">CBS 675.73</strain>
    </source>
</reference>
<dbReference type="EMBL" id="QEAP01000010">
    <property type="protein sequence ID" value="TPX78052.1"/>
    <property type="molecule type" value="Genomic_DNA"/>
</dbReference>
<comment type="caution">
    <text evidence="3">The sequence shown here is derived from an EMBL/GenBank/DDBJ whole genome shotgun (WGS) entry which is preliminary data.</text>
</comment>
<protein>
    <recommendedName>
        <fullName evidence="5">SAM domain-containing protein</fullName>
    </recommendedName>
</protein>
<evidence type="ECO:0008006" key="5">
    <source>
        <dbReference type="Google" id="ProtNLM"/>
    </source>
</evidence>
<organism evidence="3 4">
    <name type="scientific">Chytriomyces confervae</name>
    <dbReference type="NCBI Taxonomy" id="246404"/>
    <lineage>
        <taxon>Eukaryota</taxon>
        <taxon>Fungi</taxon>
        <taxon>Fungi incertae sedis</taxon>
        <taxon>Chytridiomycota</taxon>
        <taxon>Chytridiomycota incertae sedis</taxon>
        <taxon>Chytridiomycetes</taxon>
        <taxon>Chytridiales</taxon>
        <taxon>Chytriomycetaceae</taxon>
        <taxon>Chytriomyces</taxon>
    </lineage>
</organism>
<keyword evidence="4" id="KW-1185">Reference proteome</keyword>
<feature type="region of interest" description="Disordered" evidence="1">
    <location>
        <begin position="123"/>
        <end position="186"/>
    </location>
</feature>
<feature type="transmembrane region" description="Helical" evidence="2">
    <location>
        <begin position="38"/>
        <end position="61"/>
    </location>
</feature>
<feature type="compositionally biased region" description="Low complexity" evidence="1">
    <location>
        <begin position="169"/>
        <end position="183"/>
    </location>
</feature>
<keyword evidence="2" id="KW-0472">Membrane</keyword>
<dbReference type="InterPro" id="IPR013761">
    <property type="entry name" value="SAM/pointed_sf"/>
</dbReference>
<dbReference type="AlphaFoldDB" id="A0A507FP52"/>
<proteinExistence type="predicted"/>
<gene>
    <name evidence="3" type="ORF">CcCBS67573_g00655</name>
</gene>
<evidence type="ECO:0000256" key="2">
    <source>
        <dbReference type="SAM" id="Phobius"/>
    </source>
</evidence>
<feature type="compositionally biased region" description="Low complexity" evidence="1">
    <location>
        <begin position="135"/>
        <end position="150"/>
    </location>
</feature>
<keyword evidence="2" id="KW-1133">Transmembrane helix</keyword>
<dbReference type="Gene3D" id="1.10.150.50">
    <property type="entry name" value="Transcription Factor, Ets-1"/>
    <property type="match status" value="1"/>
</dbReference>
<evidence type="ECO:0000256" key="1">
    <source>
        <dbReference type="SAM" id="MobiDB-lite"/>
    </source>
</evidence>
<evidence type="ECO:0000313" key="4">
    <source>
        <dbReference type="Proteomes" id="UP000320333"/>
    </source>
</evidence>
<keyword evidence="2" id="KW-0812">Transmembrane</keyword>
<dbReference type="OrthoDB" id="2134235at2759"/>